<evidence type="ECO:0000313" key="9">
    <source>
        <dbReference type="EMBL" id="SNS03352.1"/>
    </source>
</evidence>
<feature type="transmembrane region" description="Helical" evidence="8">
    <location>
        <begin position="330"/>
        <end position="351"/>
    </location>
</feature>
<dbReference type="PRINTS" id="PR00173">
    <property type="entry name" value="EDTRNSPORT"/>
</dbReference>
<evidence type="ECO:0000256" key="7">
    <source>
        <dbReference type="ARBA" id="ARBA00023136"/>
    </source>
</evidence>
<evidence type="ECO:0000313" key="10">
    <source>
        <dbReference type="Proteomes" id="UP000198304"/>
    </source>
</evidence>
<dbReference type="PANTHER" id="PTHR42865">
    <property type="entry name" value="PROTON/GLUTAMATE-ASPARTATE SYMPORTER"/>
    <property type="match status" value="1"/>
</dbReference>
<keyword evidence="7 8" id="KW-0472">Membrane</keyword>
<feature type="transmembrane region" description="Helical" evidence="8">
    <location>
        <begin position="88"/>
        <end position="109"/>
    </location>
</feature>
<feature type="transmembrane region" description="Helical" evidence="8">
    <location>
        <begin position="12"/>
        <end position="30"/>
    </location>
</feature>
<dbReference type="AlphaFoldDB" id="A0A239B6P3"/>
<dbReference type="Pfam" id="PF00375">
    <property type="entry name" value="SDF"/>
    <property type="match status" value="1"/>
</dbReference>
<organism evidence="9 10">
    <name type="scientific">Anaerovirgula multivorans</name>
    <dbReference type="NCBI Taxonomy" id="312168"/>
    <lineage>
        <taxon>Bacteria</taxon>
        <taxon>Bacillati</taxon>
        <taxon>Bacillota</taxon>
        <taxon>Clostridia</taxon>
        <taxon>Peptostreptococcales</taxon>
        <taxon>Natronincolaceae</taxon>
        <taxon>Anaerovirgula</taxon>
    </lineage>
</organism>
<dbReference type="SUPFAM" id="SSF118215">
    <property type="entry name" value="Proton glutamate symport protein"/>
    <property type="match status" value="1"/>
</dbReference>
<dbReference type="OrthoDB" id="9768885at2"/>
<comment type="subcellular location">
    <subcellularLocation>
        <location evidence="1">Cell membrane</location>
        <topology evidence="1">Multi-pass membrane protein</topology>
    </subcellularLocation>
</comment>
<dbReference type="GO" id="GO:0006835">
    <property type="term" value="P:dicarboxylic acid transport"/>
    <property type="evidence" value="ECO:0007669"/>
    <property type="project" value="TreeGrafter"/>
</dbReference>
<evidence type="ECO:0000256" key="6">
    <source>
        <dbReference type="ARBA" id="ARBA00022989"/>
    </source>
</evidence>
<feature type="transmembrane region" description="Helical" evidence="8">
    <location>
        <begin position="50"/>
        <end position="68"/>
    </location>
</feature>
<proteinExistence type="predicted"/>
<sequence>MTKKPLGVTTKILIGLILGIITGIILYMLPASGFKSDVIINGAFLLVGQVFLRAIMMMVVPLVFISLVNGSAGMGDVKKLGRIGIRTVLFYLVTTAVAISIALSLASIVDPGVGLDLSNIVTKEPTINEGVPLVEVLIDMIPRNPIAAMSDGSMLQIIVFAVFMGVGLSAMGEKAKPIVNTFELLNDLMMKMVGYVMLLAPYGVFALIARTFATEGFDVMVPLAKYMLTVIAALIIHAIVTYGGMLKGFTGLSPIKFLKNFVPAISVAFSTASSGATLPVTMEIAEERLGVSKNIGSFTLPLGATINMDGTAIMQGVATIFIAQVYGVDLSFSAILTVILTATLASIGTAGVPGVGLIMLSMVLQSVGLPVEGIALIMGIDRILDMSRTAINITGDAVCTLIIAKAEGEFDQEVFDADNRETTVA</sequence>
<keyword evidence="2" id="KW-0813">Transport</keyword>
<keyword evidence="6 8" id="KW-1133">Transmembrane helix</keyword>
<dbReference type="Gene3D" id="1.10.3860.10">
    <property type="entry name" value="Sodium:dicarboxylate symporter"/>
    <property type="match status" value="1"/>
</dbReference>
<evidence type="ECO:0000256" key="4">
    <source>
        <dbReference type="ARBA" id="ARBA00022692"/>
    </source>
</evidence>
<keyword evidence="10" id="KW-1185">Reference proteome</keyword>
<feature type="transmembrane region" description="Helical" evidence="8">
    <location>
        <begin position="225"/>
        <end position="245"/>
    </location>
</feature>
<feature type="transmembrane region" description="Helical" evidence="8">
    <location>
        <begin position="357"/>
        <end position="378"/>
    </location>
</feature>
<dbReference type="InterPro" id="IPR001991">
    <property type="entry name" value="Na-dicarboxylate_symporter"/>
</dbReference>
<reference evidence="9 10" key="1">
    <citation type="submission" date="2017-06" db="EMBL/GenBank/DDBJ databases">
        <authorList>
            <person name="Kim H.J."/>
            <person name="Triplett B.A."/>
        </authorList>
    </citation>
    <scope>NUCLEOTIDE SEQUENCE [LARGE SCALE GENOMIC DNA]</scope>
    <source>
        <strain evidence="9 10">SCA</strain>
    </source>
</reference>
<feature type="transmembrane region" description="Helical" evidence="8">
    <location>
        <begin position="192"/>
        <end position="213"/>
    </location>
</feature>
<evidence type="ECO:0000256" key="2">
    <source>
        <dbReference type="ARBA" id="ARBA00022448"/>
    </source>
</evidence>
<dbReference type="RefSeq" id="WP_089281542.1">
    <property type="nucleotide sequence ID" value="NZ_FZOJ01000003.1"/>
</dbReference>
<evidence type="ECO:0000256" key="8">
    <source>
        <dbReference type="SAM" id="Phobius"/>
    </source>
</evidence>
<dbReference type="GO" id="GO:0005886">
    <property type="term" value="C:plasma membrane"/>
    <property type="evidence" value="ECO:0007669"/>
    <property type="project" value="UniProtKB-SubCell"/>
</dbReference>
<evidence type="ECO:0000256" key="5">
    <source>
        <dbReference type="ARBA" id="ARBA00022847"/>
    </source>
</evidence>
<keyword evidence="3" id="KW-1003">Cell membrane</keyword>
<gene>
    <name evidence="9" type="ORF">SAMN05446037_100333</name>
</gene>
<keyword evidence="4 8" id="KW-0812">Transmembrane</keyword>
<evidence type="ECO:0000256" key="3">
    <source>
        <dbReference type="ARBA" id="ARBA00022475"/>
    </source>
</evidence>
<keyword evidence="5" id="KW-0769">Symport</keyword>
<dbReference type="EMBL" id="FZOJ01000003">
    <property type="protein sequence ID" value="SNS03352.1"/>
    <property type="molecule type" value="Genomic_DNA"/>
</dbReference>
<dbReference type="PANTHER" id="PTHR42865:SF7">
    <property type="entry name" value="PROTON_GLUTAMATE-ASPARTATE SYMPORTER"/>
    <property type="match status" value="1"/>
</dbReference>
<name>A0A239B6P3_9FIRM</name>
<evidence type="ECO:0000256" key="1">
    <source>
        <dbReference type="ARBA" id="ARBA00004651"/>
    </source>
</evidence>
<dbReference type="InterPro" id="IPR036458">
    <property type="entry name" value="Na:dicarbo_symporter_sf"/>
</dbReference>
<accession>A0A239B6P3</accession>
<dbReference type="Proteomes" id="UP000198304">
    <property type="component" value="Unassembled WGS sequence"/>
</dbReference>
<protein>
    <submittedName>
        <fullName evidence="9">Na+/H+-dicarboxylate symporter</fullName>
    </submittedName>
</protein>
<feature type="transmembrane region" description="Helical" evidence="8">
    <location>
        <begin position="153"/>
        <end position="171"/>
    </location>
</feature>
<dbReference type="GO" id="GO:0015293">
    <property type="term" value="F:symporter activity"/>
    <property type="evidence" value="ECO:0007669"/>
    <property type="project" value="UniProtKB-KW"/>
</dbReference>
<dbReference type="FunFam" id="1.10.3860.10:FF:000001">
    <property type="entry name" value="C4-dicarboxylate transport protein"/>
    <property type="match status" value="1"/>
</dbReference>